<evidence type="ECO:0000259" key="3">
    <source>
        <dbReference type="Pfam" id="PF21537"/>
    </source>
</evidence>
<comment type="caution">
    <text evidence="4">The sequence shown here is derived from an EMBL/GenBank/DDBJ whole genome shotgun (WGS) entry which is preliminary data.</text>
</comment>
<organism evidence="4 5">
    <name type="scientific">Cohnella boryungensis</name>
    <dbReference type="NCBI Taxonomy" id="768479"/>
    <lineage>
        <taxon>Bacteria</taxon>
        <taxon>Bacillati</taxon>
        <taxon>Bacillota</taxon>
        <taxon>Bacilli</taxon>
        <taxon>Bacillales</taxon>
        <taxon>Paenibacillaceae</taxon>
        <taxon>Cohnella</taxon>
    </lineage>
</organism>
<feature type="region of interest" description="Disordered" evidence="1">
    <location>
        <begin position="137"/>
        <end position="181"/>
    </location>
</feature>
<dbReference type="NCBIfam" id="TIGR03943">
    <property type="entry name" value="TIGR03943 family putative permease subunit"/>
    <property type="match status" value="1"/>
</dbReference>
<dbReference type="InterPro" id="IPR048493">
    <property type="entry name" value="DUF1980_N"/>
</dbReference>
<accession>A0ABV8SA74</accession>
<feature type="domain" description="DUF1980" evidence="2">
    <location>
        <begin position="15"/>
        <end position="125"/>
    </location>
</feature>
<keyword evidence="5" id="KW-1185">Reference proteome</keyword>
<dbReference type="Proteomes" id="UP001595755">
    <property type="component" value="Unassembled WGS sequence"/>
</dbReference>
<reference evidence="5" key="1">
    <citation type="journal article" date="2019" name="Int. J. Syst. Evol. Microbiol.">
        <title>The Global Catalogue of Microorganisms (GCM) 10K type strain sequencing project: providing services to taxonomists for standard genome sequencing and annotation.</title>
        <authorList>
            <consortium name="The Broad Institute Genomics Platform"/>
            <consortium name="The Broad Institute Genome Sequencing Center for Infectious Disease"/>
            <person name="Wu L."/>
            <person name="Ma J."/>
        </authorList>
    </citation>
    <scope>NUCLEOTIDE SEQUENCE [LARGE SCALE GENOMIC DNA]</scope>
    <source>
        <strain evidence="5">CGMCC 4.1641</strain>
    </source>
</reference>
<dbReference type="InterPro" id="IPR015402">
    <property type="entry name" value="DUF1980"/>
</dbReference>
<gene>
    <name evidence="4" type="ORF">ACFO1S_10370</name>
</gene>
<dbReference type="Pfam" id="PF09323">
    <property type="entry name" value="DUF1980"/>
    <property type="match status" value="1"/>
</dbReference>
<evidence type="ECO:0000256" key="1">
    <source>
        <dbReference type="SAM" id="MobiDB-lite"/>
    </source>
</evidence>
<dbReference type="PANTHER" id="PTHR40047">
    <property type="entry name" value="UPF0703 PROTEIN YCGQ"/>
    <property type="match status" value="1"/>
</dbReference>
<sequence length="344" mass="37311">MLRSSTVHAIHYFARFLLLAGFAFLIVHLVRSDNLGLYIAERMQFIVKLSALGLYAVAAQQFYSAIRALFDKEEHGPSCDCSHELPSTWGKSLLLYGWFALPLIIGYAVPDGLLGSSMAAAKGVQFAPQQQFVRADSLPAPASTSAPAADEESTVPETAKPETGTETDDSSTKPPSAKDGKLSPEALDILFPFDNFTESYAAFGRKLVERDVIAVTAGRFIETLTTLDLYRTAFQGKTVRLSGFVYREPDMSPTQFGVSRFAVACCSADASPYGIMATLPDANLYATDQWVTVTGTLDTTEYNGIEIIQLNVSRIVKIDAPATPYVSPDLDFGLDQLDAGDEEA</sequence>
<protein>
    <submittedName>
        <fullName evidence="4">TIGR03943 family putative permease subunit</fullName>
    </submittedName>
</protein>
<dbReference type="RefSeq" id="WP_204603696.1">
    <property type="nucleotide sequence ID" value="NZ_JBHSED010000015.1"/>
</dbReference>
<dbReference type="Pfam" id="PF21537">
    <property type="entry name" value="DUF1980_C"/>
    <property type="match status" value="1"/>
</dbReference>
<feature type="domain" description="DUF1980" evidence="3">
    <location>
        <begin position="196"/>
        <end position="326"/>
    </location>
</feature>
<name>A0ABV8SA74_9BACL</name>
<evidence type="ECO:0000313" key="4">
    <source>
        <dbReference type="EMBL" id="MFC4303848.1"/>
    </source>
</evidence>
<evidence type="ECO:0000259" key="2">
    <source>
        <dbReference type="Pfam" id="PF09323"/>
    </source>
</evidence>
<feature type="compositionally biased region" description="Low complexity" evidence="1">
    <location>
        <begin position="137"/>
        <end position="148"/>
    </location>
</feature>
<dbReference type="InterPro" id="IPR052955">
    <property type="entry name" value="UPF0703_membrane_permease"/>
</dbReference>
<dbReference type="EMBL" id="JBHSED010000015">
    <property type="protein sequence ID" value="MFC4303848.1"/>
    <property type="molecule type" value="Genomic_DNA"/>
</dbReference>
<dbReference type="PANTHER" id="PTHR40047:SF1">
    <property type="entry name" value="UPF0703 PROTEIN YCGQ"/>
    <property type="match status" value="1"/>
</dbReference>
<proteinExistence type="predicted"/>
<evidence type="ECO:0000313" key="5">
    <source>
        <dbReference type="Proteomes" id="UP001595755"/>
    </source>
</evidence>
<dbReference type="InterPro" id="IPR048447">
    <property type="entry name" value="DUF1980_C"/>
</dbReference>